<dbReference type="Gene3D" id="3.40.50.150">
    <property type="entry name" value="Vaccinia Virus protein VP39"/>
    <property type="match status" value="1"/>
</dbReference>
<dbReference type="CDD" id="cd02440">
    <property type="entry name" value="AdoMet_MTases"/>
    <property type="match status" value="1"/>
</dbReference>
<protein>
    <recommendedName>
        <fullName evidence="1">Methyltransferase FkbM domain-containing protein</fullName>
    </recommendedName>
</protein>
<accession>A0A2W5QRR1</accession>
<evidence type="ECO:0000259" key="1">
    <source>
        <dbReference type="Pfam" id="PF05050"/>
    </source>
</evidence>
<name>A0A2W5QRR1_ANCNO</name>
<proteinExistence type="predicted"/>
<organism evidence="2 3">
    <name type="scientific">Ancylobacter novellus</name>
    <name type="common">Thiobacillus novellus</name>
    <dbReference type="NCBI Taxonomy" id="921"/>
    <lineage>
        <taxon>Bacteria</taxon>
        <taxon>Pseudomonadati</taxon>
        <taxon>Pseudomonadota</taxon>
        <taxon>Alphaproteobacteria</taxon>
        <taxon>Hyphomicrobiales</taxon>
        <taxon>Xanthobacteraceae</taxon>
        <taxon>Ancylobacter</taxon>
    </lineage>
</organism>
<feature type="domain" description="Methyltransferase FkbM" evidence="1">
    <location>
        <begin position="23"/>
        <end position="169"/>
    </location>
</feature>
<evidence type="ECO:0000313" key="2">
    <source>
        <dbReference type="EMBL" id="PZQ79828.1"/>
    </source>
</evidence>
<evidence type="ECO:0000313" key="3">
    <source>
        <dbReference type="Proteomes" id="UP000248887"/>
    </source>
</evidence>
<comment type="caution">
    <text evidence="2">The sequence shown here is derived from an EMBL/GenBank/DDBJ whole genome shotgun (WGS) entry which is preliminary data.</text>
</comment>
<dbReference type="Proteomes" id="UP000248887">
    <property type="component" value="Unassembled WGS sequence"/>
</dbReference>
<dbReference type="InterPro" id="IPR052514">
    <property type="entry name" value="SAM-dependent_MTase"/>
</dbReference>
<dbReference type="InterPro" id="IPR006342">
    <property type="entry name" value="FkbM_mtfrase"/>
</dbReference>
<dbReference type="InterPro" id="IPR029063">
    <property type="entry name" value="SAM-dependent_MTases_sf"/>
</dbReference>
<gene>
    <name evidence="2" type="ORF">DI549_18985</name>
</gene>
<dbReference type="Pfam" id="PF05050">
    <property type="entry name" value="Methyltransf_21"/>
    <property type="match status" value="1"/>
</dbReference>
<dbReference type="PANTHER" id="PTHR34203">
    <property type="entry name" value="METHYLTRANSFERASE, FKBM FAMILY PROTEIN"/>
    <property type="match status" value="1"/>
</dbReference>
<dbReference type="EMBL" id="QFQD01000077">
    <property type="protein sequence ID" value="PZQ79828.1"/>
    <property type="molecule type" value="Genomic_DNA"/>
</dbReference>
<dbReference type="AlphaFoldDB" id="A0A2W5QRR1"/>
<dbReference type="NCBIfam" id="TIGR01444">
    <property type="entry name" value="fkbM_fam"/>
    <property type="match status" value="1"/>
</dbReference>
<sequence length="183" mass="19631">MGFEPVSRRLWKELAGKGGTFVDAGTYTGFYAMLAALNGADRVHAFEANPIVVPRLLANLALNEIGQVEVHPHALARRSGQRIAIRGKTGLNSAASLIGDGPAIGSASTLALDDVGLADLAAIKIDVERSELDMLRGGENIIRRCKPHILIELLDDIGPVDGLLRDWGYVGTPTDAHMYHYHA</sequence>
<reference evidence="2 3" key="1">
    <citation type="submission" date="2017-08" db="EMBL/GenBank/DDBJ databases">
        <title>Infants hospitalized years apart are colonized by the same room-sourced microbial strains.</title>
        <authorList>
            <person name="Brooks B."/>
            <person name="Olm M.R."/>
            <person name="Firek B.A."/>
            <person name="Baker R."/>
            <person name="Thomas B.C."/>
            <person name="Morowitz M.J."/>
            <person name="Banfield J.F."/>
        </authorList>
    </citation>
    <scope>NUCLEOTIDE SEQUENCE [LARGE SCALE GENOMIC DNA]</scope>
    <source>
        <strain evidence="2">S2_005_001_R2_27</strain>
    </source>
</reference>
<dbReference type="PANTHER" id="PTHR34203:SF15">
    <property type="entry name" value="SLL1173 PROTEIN"/>
    <property type="match status" value="1"/>
</dbReference>
<dbReference type="SUPFAM" id="SSF53335">
    <property type="entry name" value="S-adenosyl-L-methionine-dependent methyltransferases"/>
    <property type="match status" value="1"/>
</dbReference>